<feature type="domain" description="Carboxylesterase type B" evidence="2">
    <location>
        <begin position="2"/>
        <end position="63"/>
    </location>
</feature>
<reference evidence="3 4" key="1">
    <citation type="submission" date="2024-05" db="EMBL/GenBank/DDBJ databases">
        <title>Genome sequencing and assembly of Indian major carp, Cirrhinus mrigala (Hamilton, 1822).</title>
        <authorList>
            <person name="Mohindra V."/>
            <person name="Chowdhury L.M."/>
            <person name="Lal K."/>
            <person name="Jena J.K."/>
        </authorList>
    </citation>
    <scope>NUCLEOTIDE SEQUENCE [LARGE SCALE GENOMIC DNA]</scope>
    <source>
        <strain evidence="3">CM1030</strain>
        <tissue evidence="3">Blood</tissue>
    </source>
</reference>
<dbReference type="InterPro" id="IPR002018">
    <property type="entry name" value="CarbesteraseB"/>
</dbReference>
<evidence type="ECO:0000259" key="2">
    <source>
        <dbReference type="Pfam" id="PF00135"/>
    </source>
</evidence>
<proteinExistence type="inferred from homology"/>
<dbReference type="SUPFAM" id="SSF53474">
    <property type="entry name" value="alpha/beta-Hydrolases"/>
    <property type="match status" value="1"/>
</dbReference>
<dbReference type="Gene3D" id="3.40.50.1820">
    <property type="entry name" value="alpha/beta hydrolase"/>
    <property type="match status" value="1"/>
</dbReference>
<evidence type="ECO:0000313" key="3">
    <source>
        <dbReference type="EMBL" id="KAL0171806.1"/>
    </source>
</evidence>
<dbReference type="InterPro" id="IPR051093">
    <property type="entry name" value="Neuroligin/BSAL"/>
</dbReference>
<accession>A0ABD0PDU2</accession>
<dbReference type="Proteomes" id="UP001529510">
    <property type="component" value="Unassembled WGS sequence"/>
</dbReference>
<dbReference type="InterPro" id="IPR029058">
    <property type="entry name" value="AB_hydrolase_fold"/>
</dbReference>
<feature type="non-terminal residue" evidence="3">
    <location>
        <position position="1"/>
    </location>
</feature>
<comment type="similarity">
    <text evidence="1">Belongs to the type-B carboxylesterase/lipase family.</text>
</comment>
<dbReference type="Pfam" id="PF00135">
    <property type="entry name" value="COesterase"/>
    <property type="match status" value="1"/>
</dbReference>
<comment type="caution">
    <text evidence="3">The sequence shown here is derived from an EMBL/GenBank/DDBJ whole genome shotgun (WGS) entry which is preliminary data.</text>
</comment>
<protein>
    <recommendedName>
        <fullName evidence="2">Carboxylesterase type B domain-containing protein</fullName>
    </recommendedName>
</protein>
<dbReference type="EMBL" id="JAMKFB020000016">
    <property type="protein sequence ID" value="KAL0171806.1"/>
    <property type="molecule type" value="Genomic_DNA"/>
</dbReference>
<sequence length="68" mass="7137">ALPGNYGLQDQAAALGWVQKNIALFGGDPTKVTVGAERNGADIASLHLTSPSASSLFRRALLMVRTEL</sequence>
<name>A0ABD0PDU2_CIRMR</name>
<gene>
    <name evidence="3" type="ORF">M9458_032117</name>
</gene>
<evidence type="ECO:0000313" key="4">
    <source>
        <dbReference type="Proteomes" id="UP001529510"/>
    </source>
</evidence>
<keyword evidence="4" id="KW-1185">Reference proteome</keyword>
<dbReference type="PANTHER" id="PTHR43903">
    <property type="entry name" value="NEUROLIGIN"/>
    <property type="match status" value="1"/>
</dbReference>
<evidence type="ECO:0000256" key="1">
    <source>
        <dbReference type="ARBA" id="ARBA00005964"/>
    </source>
</evidence>
<dbReference type="AlphaFoldDB" id="A0ABD0PDU2"/>
<organism evidence="3 4">
    <name type="scientific">Cirrhinus mrigala</name>
    <name type="common">Mrigala</name>
    <dbReference type="NCBI Taxonomy" id="683832"/>
    <lineage>
        <taxon>Eukaryota</taxon>
        <taxon>Metazoa</taxon>
        <taxon>Chordata</taxon>
        <taxon>Craniata</taxon>
        <taxon>Vertebrata</taxon>
        <taxon>Euteleostomi</taxon>
        <taxon>Actinopterygii</taxon>
        <taxon>Neopterygii</taxon>
        <taxon>Teleostei</taxon>
        <taxon>Ostariophysi</taxon>
        <taxon>Cypriniformes</taxon>
        <taxon>Cyprinidae</taxon>
        <taxon>Labeoninae</taxon>
        <taxon>Labeonini</taxon>
        <taxon>Cirrhinus</taxon>
    </lineage>
</organism>